<evidence type="ECO:0000256" key="1">
    <source>
        <dbReference type="SAM" id="Phobius"/>
    </source>
</evidence>
<dbReference type="PANTHER" id="PTHR33780">
    <property type="entry name" value="EXPRESSED PROTEIN"/>
    <property type="match status" value="1"/>
</dbReference>
<evidence type="ECO:0000313" key="4">
    <source>
        <dbReference type="Proteomes" id="UP001345219"/>
    </source>
</evidence>
<gene>
    <name evidence="3" type="ORF">SAY87_024653</name>
</gene>
<keyword evidence="2" id="KW-0732">Signal</keyword>
<reference evidence="3 4" key="1">
    <citation type="journal article" date="2023" name="Hortic Res">
        <title>Pangenome of water caltrop reveals structural variations and asymmetric subgenome divergence after allopolyploidization.</title>
        <authorList>
            <person name="Zhang X."/>
            <person name="Chen Y."/>
            <person name="Wang L."/>
            <person name="Yuan Y."/>
            <person name="Fang M."/>
            <person name="Shi L."/>
            <person name="Lu R."/>
            <person name="Comes H.P."/>
            <person name="Ma Y."/>
            <person name="Chen Y."/>
            <person name="Huang G."/>
            <person name="Zhou Y."/>
            <person name="Zheng Z."/>
            <person name="Qiu Y."/>
        </authorList>
    </citation>
    <scope>NUCLEOTIDE SEQUENCE [LARGE SCALE GENOMIC DNA]</scope>
    <source>
        <tissue evidence="3">Roots</tissue>
    </source>
</reference>
<organism evidence="3 4">
    <name type="scientific">Trapa incisa</name>
    <dbReference type="NCBI Taxonomy" id="236973"/>
    <lineage>
        <taxon>Eukaryota</taxon>
        <taxon>Viridiplantae</taxon>
        <taxon>Streptophyta</taxon>
        <taxon>Embryophyta</taxon>
        <taxon>Tracheophyta</taxon>
        <taxon>Spermatophyta</taxon>
        <taxon>Magnoliopsida</taxon>
        <taxon>eudicotyledons</taxon>
        <taxon>Gunneridae</taxon>
        <taxon>Pentapetalae</taxon>
        <taxon>rosids</taxon>
        <taxon>malvids</taxon>
        <taxon>Myrtales</taxon>
        <taxon>Lythraceae</taxon>
        <taxon>Trapa</taxon>
    </lineage>
</organism>
<dbReference type="Proteomes" id="UP001345219">
    <property type="component" value="Chromosome 19"/>
</dbReference>
<keyword evidence="1" id="KW-0472">Membrane</keyword>
<name>A0AAN7G9T1_9MYRT</name>
<keyword evidence="4" id="KW-1185">Reference proteome</keyword>
<feature type="chain" id="PRO_5042950743" evidence="2">
    <location>
        <begin position="30"/>
        <end position="109"/>
    </location>
</feature>
<keyword evidence="1" id="KW-1133">Transmembrane helix</keyword>
<sequence>MSGFAFTGRRRSPQLSLLFCCFSIHLLSALGDDQPSSSKNATNATAHKSTNISTGLEVLIVLLGLAAVIAFSVFLFKLWQKKKRQEQQARFLKLFEDDDELEVELGIRD</sequence>
<protein>
    <submittedName>
        <fullName evidence="3">Uncharacterized protein</fullName>
    </submittedName>
</protein>
<comment type="caution">
    <text evidence="3">The sequence shown here is derived from an EMBL/GenBank/DDBJ whole genome shotgun (WGS) entry which is preliminary data.</text>
</comment>
<evidence type="ECO:0000256" key="2">
    <source>
        <dbReference type="SAM" id="SignalP"/>
    </source>
</evidence>
<feature type="transmembrane region" description="Helical" evidence="1">
    <location>
        <begin position="55"/>
        <end position="76"/>
    </location>
</feature>
<feature type="signal peptide" evidence="2">
    <location>
        <begin position="1"/>
        <end position="29"/>
    </location>
</feature>
<keyword evidence="1" id="KW-0812">Transmembrane</keyword>
<dbReference type="AlphaFoldDB" id="A0AAN7G9T1"/>
<evidence type="ECO:0000313" key="3">
    <source>
        <dbReference type="EMBL" id="KAK4741065.1"/>
    </source>
</evidence>
<proteinExistence type="predicted"/>
<dbReference type="EMBL" id="JAXIOK010000024">
    <property type="protein sequence ID" value="KAK4741065.1"/>
    <property type="molecule type" value="Genomic_DNA"/>
</dbReference>
<dbReference type="PANTHER" id="PTHR33780:SF2">
    <property type="entry name" value="PROTEIN, PUTATIVE-RELATED"/>
    <property type="match status" value="1"/>
</dbReference>
<accession>A0AAN7G9T1</accession>